<sequence length="109" mass="12022">MKVASAGVQNRTFTAARIQRRGRISLHAQMKELKSGWGRKGTRISGKHRSNLRSRRSGGGIGRGREGANQAERLAPGRRVSSGTRPHRAIALRSIVDFRNGKLSQPEPR</sequence>
<organism evidence="2 3">
    <name type="scientific">Pleurodeles waltl</name>
    <name type="common">Iberian ribbed newt</name>
    <dbReference type="NCBI Taxonomy" id="8319"/>
    <lineage>
        <taxon>Eukaryota</taxon>
        <taxon>Metazoa</taxon>
        <taxon>Chordata</taxon>
        <taxon>Craniata</taxon>
        <taxon>Vertebrata</taxon>
        <taxon>Euteleostomi</taxon>
        <taxon>Amphibia</taxon>
        <taxon>Batrachia</taxon>
        <taxon>Caudata</taxon>
        <taxon>Salamandroidea</taxon>
        <taxon>Salamandridae</taxon>
        <taxon>Pleurodelinae</taxon>
        <taxon>Pleurodeles</taxon>
    </lineage>
</organism>
<protein>
    <submittedName>
        <fullName evidence="2">Uncharacterized protein</fullName>
    </submittedName>
</protein>
<accession>A0AAV7N462</accession>
<feature type="compositionally biased region" description="Basic residues" evidence="1">
    <location>
        <begin position="40"/>
        <end position="56"/>
    </location>
</feature>
<dbReference type="EMBL" id="JANPWB010000013">
    <property type="protein sequence ID" value="KAJ1109474.1"/>
    <property type="molecule type" value="Genomic_DNA"/>
</dbReference>
<comment type="caution">
    <text evidence="2">The sequence shown here is derived from an EMBL/GenBank/DDBJ whole genome shotgun (WGS) entry which is preliminary data.</text>
</comment>
<feature type="region of interest" description="Disordered" evidence="1">
    <location>
        <begin position="35"/>
        <end position="86"/>
    </location>
</feature>
<keyword evidence="3" id="KW-1185">Reference proteome</keyword>
<gene>
    <name evidence="2" type="ORF">NDU88_006834</name>
</gene>
<evidence type="ECO:0000313" key="3">
    <source>
        <dbReference type="Proteomes" id="UP001066276"/>
    </source>
</evidence>
<evidence type="ECO:0000313" key="2">
    <source>
        <dbReference type="EMBL" id="KAJ1109474.1"/>
    </source>
</evidence>
<proteinExistence type="predicted"/>
<dbReference type="AlphaFoldDB" id="A0AAV7N462"/>
<name>A0AAV7N462_PLEWA</name>
<evidence type="ECO:0000256" key="1">
    <source>
        <dbReference type="SAM" id="MobiDB-lite"/>
    </source>
</evidence>
<dbReference type="Proteomes" id="UP001066276">
    <property type="component" value="Chromosome 9"/>
</dbReference>
<reference evidence="2" key="1">
    <citation type="journal article" date="2022" name="bioRxiv">
        <title>Sequencing and chromosome-scale assembly of the giantPleurodeles waltlgenome.</title>
        <authorList>
            <person name="Brown T."/>
            <person name="Elewa A."/>
            <person name="Iarovenko S."/>
            <person name="Subramanian E."/>
            <person name="Araus A.J."/>
            <person name="Petzold A."/>
            <person name="Susuki M."/>
            <person name="Suzuki K.-i.T."/>
            <person name="Hayashi T."/>
            <person name="Toyoda A."/>
            <person name="Oliveira C."/>
            <person name="Osipova E."/>
            <person name="Leigh N.D."/>
            <person name="Simon A."/>
            <person name="Yun M.H."/>
        </authorList>
    </citation>
    <scope>NUCLEOTIDE SEQUENCE</scope>
    <source>
        <strain evidence="2">20211129_DDA</strain>
        <tissue evidence="2">Liver</tissue>
    </source>
</reference>